<dbReference type="CDD" id="cd20557">
    <property type="entry name" value="CYCLIN_ScPCL1-like"/>
    <property type="match status" value="1"/>
</dbReference>
<organism evidence="1 2">
    <name type="scientific">Pisolithus tinctorius Marx 270</name>
    <dbReference type="NCBI Taxonomy" id="870435"/>
    <lineage>
        <taxon>Eukaryota</taxon>
        <taxon>Fungi</taxon>
        <taxon>Dikarya</taxon>
        <taxon>Basidiomycota</taxon>
        <taxon>Agaricomycotina</taxon>
        <taxon>Agaricomycetes</taxon>
        <taxon>Agaricomycetidae</taxon>
        <taxon>Boletales</taxon>
        <taxon>Sclerodermatineae</taxon>
        <taxon>Pisolithaceae</taxon>
        <taxon>Pisolithus</taxon>
    </lineage>
</organism>
<gene>
    <name evidence="1" type="ORF">M404DRAFT_678396</name>
</gene>
<sequence length="251" mass="28257">MSNTISLKYLPNLTHDVESRLHDYVVDCVVNAVEFSKGNLSPRRCCPPSQLPEFALLKQFVTRMIKKSGVSVHGIAVALIYIDRLKQEELLTNYEGAVYERLFIGALILALKHLGHGNSTTSHDWARMSLLFNPAQIEEMELEFIVALDRKLGVAGFELLLHRLVILQIVSSLTTPRICPLHDNSCPMRANFWPPHHCYTNSSRTLPVLQGCADVNKPLPKTPRRNYLRSLFSLGSGSSFNYAHSIPLRAH</sequence>
<dbReference type="OrthoDB" id="2654772at2759"/>
<evidence type="ECO:0008006" key="3">
    <source>
        <dbReference type="Google" id="ProtNLM"/>
    </source>
</evidence>
<dbReference type="InParanoid" id="A0A0C3KSI6"/>
<protein>
    <recommendedName>
        <fullName evidence="3">Cyclin N-terminal domain-containing protein</fullName>
    </recommendedName>
</protein>
<name>A0A0C3KSI6_PISTI</name>
<reference evidence="2" key="2">
    <citation type="submission" date="2015-01" db="EMBL/GenBank/DDBJ databases">
        <title>Evolutionary Origins and Diversification of the Mycorrhizal Mutualists.</title>
        <authorList>
            <consortium name="DOE Joint Genome Institute"/>
            <consortium name="Mycorrhizal Genomics Consortium"/>
            <person name="Kohler A."/>
            <person name="Kuo A."/>
            <person name="Nagy L.G."/>
            <person name="Floudas D."/>
            <person name="Copeland A."/>
            <person name="Barry K.W."/>
            <person name="Cichocki N."/>
            <person name="Veneault-Fourrey C."/>
            <person name="LaButti K."/>
            <person name="Lindquist E.A."/>
            <person name="Lipzen A."/>
            <person name="Lundell T."/>
            <person name="Morin E."/>
            <person name="Murat C."/>
            <person name="Riley R."/>
            <person name="Ohm R."/>
            <person name="Sun H."/>
            <person name="Tunlid A."/>
            <person name="Henrissat B."/>
            <person name="Grigoriev I.V."/>
            <person name="Hibbett D.S."/>
            <person name="Martin F."/>
        </authorList>
    </citation>
    <scope>NUCLEOTIDE SEQUENCE [LARGE SCALE GENOMIC DNA]</scope>
    <source>
        <strain evidence="2">Marx 270</strain>
    </source>
</reference>
<dbReference type="HOGENOM" id="CLU_096890_0_0_1"/>
<keyword evidence="2" id="KW-1185">Reference proteome</keyword>
<evidence type="ECO:0000313" key="1">
    <source>
        <dbReference type="EMBL" id="KIO12472.1"/>
    </source>
</evidence>
<reference evidence="1 2" key="1">
    <citation type="submission" date="2014-04" db="EMBL/GenBank/DDBJ databases">
        <authorList>
            <consortium name="DOE Joint Genome Institute"/>
            <person name="Kuo A."/>
            <person name="Kohler A."/>
            <person name="Costa M.D."/>
            <person name="Nagy L.G."/>
            <person name="Floudas D."/>
            <person name="Copeland A."/>
            <person name="Barry K.W."/>
            <person name="Cichocki N."/>
            <person name="Veneault-Fourrey C."/>
            <person name="LaButti K."/>
            <person name="Lindquist E.A."/>
            <person name="Lipzen A."/>
            <person name="Lundell T."/>
            <person name="Morin E."/>
            <person name="Murat C."/>
            <person name="Sun H."/>
            <person name="Tunlid A."/>
            <person name="Henrissat B."/>
            <person name="Grigoriev I.V."/>
            <person name="Hibbett D.S."/>
            <person name="Martin F."/>
            <person name="Nordberg H.P."/>
            <person name="Cantor M.N."/>
            <person name="Hua S.X."/>
        </authorList>
    </citation>
    <scope>NUCLEOTIDE SEQUENCE [LARGE SCALE GENOMIC DNA]</scope>
    <source>
        <strain evidence="1 2">Marx 270</strain>
    </source>
</reference>
<dbReference type="Proteomes" id="UP000054217">
    <property type="component" value="Unassembled WGS sequence"/>
</dbReference>
<evidence type="ECO:0000313" key="2">
    <source>
        <dbReference type="Proteomes" id="UP000054217"/>
    </source>
</evidence>
<dbReference type="STRING" id="870435.A0A0C3KSI6"/>
<dbReference type="AlphaFoldDB" id="A0A0C3KSI6"/>
<dbReference type="EMBL" id="KN831947">
    <property type="protein sequence ID" value="KIO12472.1"/>
    <property type="molecule type" value="Genomic_DNA"/>
</dbReference>
<proteinExistence type="predicted"/>
<accession>A0A0C3KSI6</accession>
<dbReference type="Gene3D" id="1.10.472.10">
    <property type="entry name" value="Cyclin-like"/>
    <property type="match status" value="1"/>
</dbReference>